<reference evidence="1 2" key="1">
    <citation type="journal article" date="2017" name="Mol. Plant">
        <title>The Genome of Medicinal Plant Macleaya cordata Provides New Insights into Benzylisoquinoline Alkaloids Metabolism.</title>
        <authorList>
            <person name="Liu X."/>
            <person name="Liu Y."/>
            <person name="Huang P."/>
            <person name="Ma Y."/>
            <person name="Qing Z."/>
            <person name="Tang Q."/>
            <person name="Cao H."/>
            <person name="Cheng P."/>
            <person name="Zheng Y."/>
            <person name="Yuan Z."/>
            <person name="Zhou Y."/>
            <person name="Liu J."/>
            <person name="Tang Z."/>
            <person name="Zhuo Y."/>
            <person name="Zhang Y."/>
            <person name="Yu L."/>
            <person name="Huang J."/>
            <person name="Yang P."/>
            <person name="Peng Q."/>
            <person name="Zhang J."/>
            <person name="Jiang W."/>
            <person name="Zhang Z."/>
            <person name="Lin K."/>
            <person name="Ro D.K."/>
            <person name="Chen X."/>
            <person name="Xiong X."/>
            <person name="Shang Y."/>
            <person name="Huang S."/>
            <person name="Zeng J."/>
        </authorList>
    </citation>
    <scope>NUCLEOTIDE SEQUENCE [LARGE SCALE GENOMIC DNA]</scope>
    <source>
        <strain evidence="2">cv. BLH2017</strain>
        <tissue evidence="1">Root</tissue>
    </source>
</reference>
<keyword evidence="2" id="KW-1185">Reference proteome</keyword>
<evidence type="ECO:0000313" key="2">
    <source>
        <dbReference type="Proteomes" id="UP000195402"/>
    </source>
</evidence>
<name>A0A200QMB9_MACCD</name>
<accession>A0A200QMB9</accession>
<sequence>MAYKVWCFFIESFEFCWTCPSSTVDLLQSWHGLKFSKEGRKLWKLIPHAVFWMLWKTRNELIFRSASCSFQEIIIKIKGVLYGWRKGLGLLGQFHFQDLVFGWERVVQAL</sequence>
<comment type="caution">
    <text evidence="1">The sequence shown here is derived from an EMBL/GenBank/DDBJ whole genome shotgun (WGS) entry which is preliminary data.</text>
</comment>
<gene>
    <name evidence="1" type="ORF">BVC80_1169g48</name>
</gene>
<evidence type="ECO:0008006" key="3">
    <source>
        <dbReference type="Google" id="ProtNLM"/>
    </source>
</evidence>
<dbReference type="EMBL" id="MVGT01001648">
    <property type="protein sequence ID" value="OVA11575.1"/>
    <property type="molecule type" value="Genomic_DNA"/>
</dbReference>
<dbReference type="OrthoDB" id="1435117at2759"/>
<dbReference type="Proteomes" id="UP000195402">
    <property type="component" value="Unassembled WGS sequence"/>
</dbReference>
<proteinExistence type="predicted"/>
<dbReference type="AlphaFoldDB" id="A0A200QMB9"/>
<protein>
    <recommendedName>
        <fullName evidence="3">Reverse transcriptase zinc-binding domain</fullName>
    </recommendedName>
</protein>
<organism evidence="1 2">
    <name type="scientific">Macleaya cordata</name>
    <name type="common">Five-seeded plume-poppy</name>
    <name type="synonym">Bocconia cordata</name>
    <dbReference type="NCBI Taxonomy" id="56857"/>
    <lineage>
        <taxon>Eukaryota</taxon>
        <taxon>Viridiplantae</taxon>
        <taxon>Streptophyta</taxon>
        <taxon>Embryophyta</taxon>
        <taxon>Tracheophyta</taxon>
        <taxon>Spermatophyta</taxon>
        <taxon>Magnoliopsida</taxon>
        <taxon>Ranunculales</taxon>
        <taxon>Papaveraceae</taxon>
        <taxon>Papaveroideae</taxon>
        <taxon>Macleaya</taxon>
    </lineage>
</organism>
<evidence type="ECO:0000313" key="1">
    <source>
        <dbReference type="EMBL" id="OVA11575.1"/>
    </source>
</evidence>
<dbReference type="InParanoid" id="A0A200QMB9"/>